<evidence type="ECO:0000259" key="5">
    <source>
        <dbReference type="PROSITE" id="PS50002"/>
    </source>
</evidence>
<dbReference type="GO" id="GO:0007165">
    <property type="term" value="P:signal transduction"/>
    <property type="evidence" value="ECO:0007669"/>
    <property type="project" value="InterPro"/>
</dbReference>
<dbReference type="STRING" id="1555241.A0A4P9XE13"/>
<reference evidence="9" key="1">
    <citation type="journal article" date="2018" name="Nat. Microbiol.">
        <title>Leveraging single-cell genomics to expand the fungal tree of life.</title>
        <authorList>
            <person name="Ahrendt S.R."/>
            <person name="Quandt C.A."/>
            <person name="Ciobanu D."/>
            <person name="Clum A."/>
            <person name="Salamov A."/>
            <person name="Andreopoulos B."/>
            <person name="Cheng J.F."/>
            <person name="Woyke T."/>
            <person name="Pelin A."/>
            <person name="Henrissat B."/>
            <person name="Reynolds N.K."/>
            <person name="Benny G.L."/>
            <person name="Smith M.E."/>
            <person name="James T.Y."/>
            <person name="Grigoriev I.V."/>
        </authorList>
    </citation>
    <scope>NUCLEOTIDE SEQUENCE [LARGE SCALE GENOMIC DNA]</scope>
    <source>
        <strain evidence="9">ATCC 52028</strain>
    </source>
</reference>
<dbReference type="PROSITE" id="PS50105">
    <property type="entry name" value="SAM_DOMAIN"/>
    <property type="match status" value="1"/>
</dbReference>
<accession>A0A4P9XE13</accession>
<dbReference type="InterPro" id="IPR036028">
    <property type="entry name" value="SH3-like_dom_sf"/>
</dbReference>
<evidence type="ECO:0000256" key="1">
    <source>
        <dbReference type="ARBA" id="ARBA00022443"/>
    </source>
</evidence>
<evidence type="ECO:0000256" key="2">
    <source>
        <dbReference type="PROSITE-ProRule" id="PRU00192"/>
    </source>
</evidence>
<evidence type="ECO:0000313" key="9">
    <source>
        <dbReference type="Proteomes" id="UP000274922"/>
    </source>
</evidence>
<feature type="region of interest" description="Disordered" evidence="4">
    <location>
        <begin position="457"/>
        <end position="527"/>
    </location>
</feature>
<dbReference type="PROSITE" id="PS50002">
    <property type="entry name" value="SH3"/>
    <property type="match status" value="2"/>
</dbReference>
<feature type="coiled-coil region" evidence="3">
    <location>
        <begin position="94"/>
        <end position="128"/>
    </location>
</feature>
<dbReference type="SMART" id="SM00326">
    <property type="entry name" value="SH3"/>
    <property type="match status" value="2"/>
</dbReference>
<proteinExistence type="predicted"/>
<dbReference type="SMART" id="SM00314">
    <property type="entry name" value="RA"/>
    <property type="match status" value="1"/>
</dbReference>
<dbReference type="OrthoDB" id="8883818at2759"/>
<dbReference type="Gene3D" id="3.10.20.90">
    <property type="entry name" value="Phosphatidylinositol 3-kinase Catalytic Subunit, Chain A, domain 1"/>
    <property type="match status" value="1"/>
</dbReference>
<dbReference type="SUPFAM" id="SSF50044">
    <property type="entry name" value="SH3-domain"/>
    <property type="match status" value="2"/>
</dbReference>
<evidence type="ECO:0000313" key="8">
    <source>
        <dbReference type="EMBL" id="RKP03743.1"/>
    </source>
</evidence>
<dbReference type="Gene3D" id="2.30.30.40">
    <property type="entry name" value="SH3 Domains"/>
    <property type="match status" value="2"/>
</dbReference>
<feature type="domain" description="SAM" evidence="6">
    <location>
        <begin position="4"/>
        <end position="67"/>
    </location>
</feature>
<feature type="region of interest" description="Disordered" evidence="4">
    <location>
        <begin position="840"/>
        <end position="885"/>
    </location>
</feature>
<feature type="compositionally biased region" description="Polar residues" evidence="4">
    <location>
        <begin position="1195"/>
        <end position="1207"/>
    </location>
</feature>
<dbReference type="PANTHER" id="PTHR45725">
    <property type="entry name" value="FORMIN HOMOLOGY 2 FAMILY MEMBER"/>
    <property type="match status" value="1"/>
</dbReference>
<feature type="domain" description="Ras-associating" evidence="7">
    <location>
        <begin position="269"/>
        <end position="359"/>
    </location>
</feature>
<dbReference type="Pfam" id="PF00018">
    <property type="entry name" value="SH3_1"/>
    <property type="match status" value="1"/>
</dbReference>
<evidence type="ECO:0000259" key="6">
    <source>
        <dbReference type="PROSITE" id="PS50105"/>
    </source>
</evidence>
<evidence type="ECO:0000256" key="4">
    <source>
        <dbReference type="SAM" id="MobiDB-lite"/>
    </source>
</evidence>
<sequence length="1333" mass="133621">MESWSSAQTAQWLRAHDFGAYADAFAQNAISGDLLAHAGADMLRELGVNAVGTRLAILHAVYLHKLQEGAVFQPDDYVPEAVVLAVAQHSRATAAGFEQQLRDRDDRIAQLQADLRALETRLEALTIQLRPVWALVRDARTAPGSAASASASASAAASMSPYAAYAASPPVMPPPPPPLSHLPTHAYSPTHPYAYSGAVASVVQSPAAVASPPSSFRLRWSQSRATAASAVVAPPEAARASAFVTSTQPLLDLSPVTPTSGVSFQLKGDVGAIRVYGSGIRDTDGYKSFRVTSDDTVATVLPAIFKKYHIRSDQPNYALFVQIGTEERCLAFDERPLAIATAAQAHDHDVFFTFKQTKNGHHSIARSRSWLDVPLTNAPPTPLLGSPSGPSSLRHMPTLTGSRHHVATPTAVDASTPIVAGVASPLAASLISHASALSLAAVGAIAGTMPMAGPTATHATNGLVAPGASGSHSAGETPSAGHGRPLGSKSSLASSHAGSEAGSLHQLPASPMLSPKRGAKNPSGFPWGGVGSVASVAPLVGIYEYKAARPDELDVAIGDQFTMLRRETGWLVVQRVVASDDDEHARETRPLRGWVPSGCLCEDADGAGVALGASTGTGTGAATGTATATGSAMALAASSTSALAAGPGVPQAEQSGEVLYDYRKASPNEISVSKGERVVIQSQYQHWLLVDAGGLRGWIPSGYVSVAASKLALAAALELSPPVAPNELAVAGALQATAAENTSVSDLHAAPLNANPQPHVHPLSTGATSLEAATVAAALAATPTTAMTTAATPSTLPPGAAAAAVSTMTTAMPATSFRTTATSTTRIAVRSDALNMSPFPRSASMNLPASPSHPASASSAAGGTGASGPAAPGTSPTPAASLGSRRGLSSVFMSRSRDHGLDSAASAAPAVDLGALAAEVGLALAEALAPRTGTLPLGGAASAGTVALDAAAAAVAVAAASTATGDGVASQLLAVAQPSMAAAAAATAVSASVAAGATVSHTGSLLALPSPQATGTAAAAAAAAAAAQPSWRWRELLSQAHQALRDASVSTRLSTGNVAVNASAASGATAAGAVVPGTTLTDALRMTLAMLKRRLAGSPGLSANRQVADHAKRSIYLELIGWFADAVEAFPWVLQSHQALFLQNGVERFVDHTTAQDLDTACRELAVELIPLWLESAHHLVAFFLPSRPMSINTNLGSPMASRTSTQSRHHPHHVSMGARSLSHPAAAETAGSAAGGGTPPAGAAGPGTTTVGHGPGGITPPQSAAVMSAGTPVSAVGLGSGAATSASVGGPTAAGATGGRAMRPRAAGKGSPASATAHSNSSGTLTPLSALP</sequence>
<dbReference type="SMART" id="SM00454">
    <property type="entry name" value="SAM"/>
    <property type="match status" value="1"/>
</dbReference>
<dbReference type="SUPFAM" id="SSF54236">
    <property type="entry name" value="Ubiquitin-like"/>
    <property type="match status" value="1"/>
</dbReference>
<gene>
    <name evidence="8" type="ORF">CXG81DRAFT_23578</name>
</gene>
<dbReference type="InterPro" id="IPR000159">
    <property type="entry name" value="RA_dom"/>
</dbReference>
<evidence type="ECO:0000259" key="7">
    <source>
        <dbReference type="PROSITE" id="PS50200"/>
    </source>
</evidence>
<dbReference type="InterPro" id="IPR001452">
    <property type="entry name" value="SH3_domain"/>
</dbReference>
<feature type="compositionally biased region" description="Low complexity" evidence="4">
    <location>
        <begin position="486"/>
        <end position="504"/>
    </location>
</feature>
<keyword evidence="3" id="KW-0175">Coiled coil</keyword>
<feature type="domain" description="SH3" evidence="5">
    <location>
        <begin position="651"/>
        <end position="709"/>
    </location>
</feature>
<dbReference type="SUPFAM" id="SSF47769">
    <property type="entry name" value="SAM/Pointed domain"/>
    <property type="match status" value="1"/>
</dbReference>
<dbReference type="InterPro" id="IPR001660">
    <property type="entry name" value="SAM"/>
</dbReference>
<dbReference type="InterPro" id="IPR013761">
    <property type="entry name" value="SAM/pointed_sf"/>
</dbReference>
<feature type="compositionally biased region" description="Low complexity" evidence="4">
    <location>
        <begin position="1241"/>
        <end position="1253"/>
    </location>
</feature>
<feature type="domain" description="SH3" evidence="5">
    <location>
        <begin position="534"/>
        <end position="605"/>
    </location>
</feature>
<dbReference type="PANTHER" id="PTHR45725:SF18">
    <property type="entry name" value="ORC1-LIKE AAA ATPASE DOMAIN-CONTAINING PROTEIN"/>
    <property type="match status" value="1"/>
</dbReference>
<name>A0A4P9XE13_9FUNG</name>
<protein>
    <recommendedName>
        <fullName evidence="10">SH3 domain-containing protein</fullName>
    </recommendedName>
</protein>
<dbReference type="EMBL" id="ML014118">
    <property type="protein sequence ID" value="RKP03743.1"/>
    <property type="molecule type" value="Genomic_DNA"/>
</dbReference>
<feature type="compositionally biased region" description="Low complexity" evidence="4">
    <location>
        <begin position="848"/>
        <end position="881"/>
    </location>
</feature>
<organism evidence="8 9">
    <name type="scientific">Caulochytrium protostelioides</name>
    <dbReference type="NCBI Taxonomy" id="1555241"/>
    <lineage>
        <taxon>Eukaryota</taxon>
        <taxon>Fungi</taxon>
        <taxon>Fungi incertae sedis</taxon>
        <taxon>Chytridiomycota</taxon>
        <taxon>Chytridiomycota incertae sedis</taxon>
        <taxon>Chytridiomycetes</taxon>
        <taxon>Caulochytriales</taxon>
        <taxon>Caulochytriaceae</taxon>
        <taxon>Caulochytrium</taxon>
    </lineage>
</organism>
<dbReference type="InterPro" id="IPR029071">
    <property type="entry name" value="Ubiquitin-like_domsf"/>
</dbReference>
<keyword evidence="1 2" id="KW-0728">SH3 domain</keyword>
<feature type="region of interest" description="Disordered" evidence="4">
    <location>
        <begin position="1282"/>
        <end position="1333"/>
    </location>
</feature>
<dbReference type="Pfam" id="PF07647">
    <property type="entry name" value="SAM_2"/>
    <property type="match status" value="1"/>
</dbReference>
<evidence type="ECO:0000256" key="3">
    <source>
        <dbReference type="SAM" id="Coils"/>
    </source>
</evidence>
<feature type="region of interest" description="Disordered" evidence="4">
    <location>
        <begin position="1195"/>
        <end position="1266"/>
    </location>
</feature>
<dbReference type="Proteomes" id="UP000274922">
    <property type="component" value="Unassembled WGS sequence"/>
</dbReference>
<dbReference type="Pfam" id="PF00788">
    <property type="entry name" value="RA"/>
    <property type="match status" value="1"/>
</dbReference>
<dbReference type="InterPro" id="IPR051425">
    <property type="entry name" value="Formin_Homology"/>
</dbReference>
<dbReference type="Gene3D" id="1.10.150.50">
    <property type="entry name" value="Transcription Factor, Ets-1"/>
    <property type="match status" value="1"/>
</dbReference>
<feature type="compositionally biased region" description="Polar residues" evidence="4">
    <location>
        <begin position="1314"/>
        <end position="1333"/>
    </location>
</feature>
<evidence type="ECO:0008006" key="10">
    <source>
        <dbReference type="Google" id="ProtNLM"/>
    </source>
</evidence>
<dbReference type="PROSITE" id="PS50200">
    <property type="entry name" value="RA"/>
    <property type="match status" value="1"/>
</dbReference>
<feature type="compositionally biased region" description="Low complexity" evidence="4">
    <location>
        <begin position="1282"/>
        <end position="1311"/>
    </location>
</feature>
<keyword evidence="9" id="KW-1185">Reference proteome</keyword>